<dbReference type="InParanoid" id="A0A1M7FP85"/>
<accession>A0A1M7FP85</accession>
<sequence>MSTARSSAHAELTDPPRTSPDDFDVRELEKRTRLMRIITRLIAISDLGSREIARRAGLPVQKISDLLAGRLEHLHADELNVLRRTLEPEAPLY</sequence>
<dbReference type="SUPFAM" id="SSF47413">
    <property type="entry name" value="lambda repressor-like DNA-binding domains"/>
    <property type="match status" value="1"/>
</dbReference>
<dbReference type="OrthoDB" id="6172708at2"/>
<feature type="region of interest" description="Disordered" evidence="1">
    <location>
        <begin position="1"/>
        <end position="25"/>
    </location>
</feature>
<dbReference type="EMBL" id="LT670847">
    <property type="protein sequence ID" value="SHM05785.1"/>
    <property type="molecule type" value="Genomic_DNA"/>
</dbReference>
<dbReference type="GO" id="GO:0003677">
    <property type="term" value="F:DNA binding"/>
    <property type="evidence" value="ECO:0007669"/>
    <property type="project" value="InterPro"/>
</dbReference>
<evidence type="ECO:0000313" key="2">
    <source>
        <dbReference type="EMBL" id="SHM05785.1"/>
    </source>
</evidence>
<dbReference type="RefSeq" id="WP_079551805.1">
    <property type="nucleotide sequence ID" value="NZ_LT670847.1"/>
</dbReference>
<name>A0A1M7FP85_9GAMM</name>
<dbReference type="Gene3D" id="1.10.260.40">
    <property type="entry name" value="lambda repressor-like DNA-binding domains"/>
    <property type="match status" value="1"/>
</dbReference>
<dbReference type="InterPro" id="IPR010982">
    <property type="entry name" value="Lambda_DNA-bd_dom_sf"/>
</dbReference>
<proteinExistence type="predicted"/>
<keyword evidence="3" id="KW-1185">Reference proteome</keyword>
<organism evidence="2 3">
    <name type="scientific">Vreelandella subglaciescola</name>
    <dbReference type="NCBI Taxonomy" id="29571"/>
    <lineage>
        <taxon>Bacteria</taxon>
        <taxon>Pseudomonadati</taxon>
        <taxon>Pseudomonadota</taxon>
        <taxon>Gammaproteobacteria</taxon>
        <taxon>Oceanospirillales</taxon>
        <taxon>Halomonadaceae</taxon>
        <taxon>Vreelandella</taxon>
    </lineage>
</organism>
<evidence type="ECO:0008006" key="4">
    <source>
        <dbReference type="Google" id="ProtNLM"/>
    </source>
</evidence>
<evidence type="ECO:0000313" key="3">
    <source>
        <dbReference type="Proteomes" id="UP000190911"/>
    </source>
</evidence>
<feature type="compositionally biased region" description="Basic and acidic residues" evidence="1">
    <location>
        <begin position="11"/>
        <end position="25"/>
    </location>
</feature>
<dbReference type="Proteomes" id="UP000190911">
    <property type="component" value="Chromosome I"/>
</dbReference>
<dbReference type="STRING" id="29571.SAMN05878437_1007"/>
<dbReference type="AlphaFoldDB" id="A0A1M7FP85"/>
<protein>
    <recommendedName>
        <fullName evidence="4">Helix-turn-helix domain-containing protein</fullName>
    </recommendedName>
</protein>
<reference evidence="2 3" key="1">
    <citation type="submission" date="2016-11" db="EMBL/GenBank/DDBJ databases">
        <authorList>
            <person name="Jaros S."/>
            <person name="Januszkiewicz K."/>
            <person name="Wedrychowicz H."/>
        </authorList>
    </citation>
    <scope>NUCLEOTIDE SEQUENCE [LARGE SCALE GENOMIC DNA]</scope>
    <source>
        <strain evidence="2 3">ACAM 12</strain>
    </source>
</reference>
<evidence type="ECO:0000256" key="1">
    <source>
        <dbReference type="SAM" id="MobiDB-lite"/>
    </source>
</evidence>
<gene>
    <name evidence="2" type="ORF">SAMN05878437_1007</name>
</gene>